<dbReference type="EMBL" id="CADEPM010000001">
    <property type="protein sequence ID" value="CAB3397088.1"/>
    <property type="molecule type" value="Genomic_DNA"/>
</dbReference>
<keyword evidence="1" id="KW-1133">Transmembrane helix</keyword>
<feature type="transmembrane region" description="Helical" evidence="1">
    <location>
        <begin position="20"/>
        <end position="39"/>
    </location>
</feature>
<evidence type="ECO:0000313" key="3">
    <source>
        <dbReference type="Proteomes" id="UP000494206"/>
    </source>
</evidence>
<keyword evidence="1" id="KW-0812">Transmembrane</keyword>
<feature type="transmembrane region" description="Helical" evidence="1">
    <location>
        <begin position="71"/>
        <end position="99"/>
    </location>
</feature>
<accession>A0A8S1E6G8</accession>
<gene>
    <name evidence="2" type="ORF">CBOVIS_LOCUS555</name>
</gene>
<organism evidence="2 3">
    <name type="scientific">Caenorhabditis bovis</name>
    <dbReference type="NCBI Taxonomy" id="2654633"/>
    <lineage>
        <taxon>Eukaryota</taxon>
        <taxon>Metazoa</taxon>
        <taxon>Ecdysozoa</taxon>
        <taxon>Nematoda</taxon>
        <taxon>Chromadorea</taxon>
        <taxon>Rhabditida</taxon>
        <taxon>Rhabditina</taxon>
        <taxon>Rhabditomorpha</taxon>
        <taxon>Rhabditoidea</taxon>
        <taxon>Rhabditidae</taxon>
        <taxon>Peloderinae</taxon>
        <taxon>Caenorhabditis</taxon>
    </lineage>
</organism>
<evidence type="ECO:0000256" key="1">
    <source>
        <dbReference type="SAM" id="Phobius"/>
    </source>
</evidence>
<sequence length="239" mass="27111">MTRNSARTSILTAFLMERCYRYFVCSFLLHFVIYILAHVSFTAKECFEAFVLDTFLLMLAAIGTAKHKPLLIFPSLIVKFALLSTSVLMAMMCLGNISIRVRNMKDRMEFRRSRHYPEVMNILLEEHPSVCIWIYVFATLLTVDIGYTFKAFYGSCSCIGNDVKKDVEVTYSDCDRMATIDLQTPPPPYSVCVSSSSHLPTYSEALRSCRAQIALEPITPVHKSTELESPPPPLPRNIV</sequence>
<comment type="caution">
    <text evidence="2">The sequence shown here is derived from an EMBL/GenBank/DDBJ whole genome shotgun (WGS) entry which is preliminary data.</text>
</comment>
<keyword evidence="3" id="KW-1185">Reference proteome</keyword>
<dbReference type="OrthoDB" id="5831794at2759"/>
<reference evidence="2 3" key="1">
    <citation type="submission" date="2020-04" db="EMBL/GenBank/DDBJ databases">
        <authorList>
            <person name="Laetsch R D."/>
            <person name="Stevens L."/>
            <person name="Kumar S."/>
            <person name="Blaxter L. M."/>
        </authorList>
    </citation>
    <scope>NUCLEOTIDE SEQUENCE [LARGE SCALE GENOMIC DNA]</scope>
</reference>
<dbReference type="AlphaFoldDB" id="A0A8S1E6G8"/>
<keyword evidence="1" id="KW-0472">Membrane</keyword>
<protein>
    <submittedName>
        <fullName evidence="2">Uncharacterized protein</fullName>
    </submittedName>
</protein>
<proteinExistence type="predicted"/>
<dbReference type="Proteomes" id="UP000494206">
    <property type="component" value="Unassembled WGS sequence"/>
</dbReference>
<name>A0A8S1E6G8_9PELO</name>
<evidence type="ECO:0000313" key="2">
    <source>
        <dbReference type="EMBL" id="CAB3397088.1"/>
    </source>
</evidence>